<dbReference type="InterPro" id="IPR006869">
    <property type="entry name" value="DUF547"/>
</dbReference>
<accession>A0A1I1EK95</accession>
<organism evidence="3 4">
    <name type="scientific">Zunongwangia mangrovi</name>
    <dbReference type="NCBI Taxonomy" id="1334022"/>
    <lineage>
        <taxon>Bacteria</taxon>
        <taxon>Pseudomonadati</taxon>
        <taxon>Bacteroidota</taxon>
        <taxon>Flavobacteriia</taxon>
        <taxon>Flavobacteriales</taxon>
        <taxon>Flavobacteriaceae</taxon>
        <taxon>Zunongwangia</taxon>
    </lineage>
</organism>
<sequence length="269" mass="30653">MKNFNLLKRILIMAIFPIGLSSCALFSAAGFSSKGLPHTRVKGELISTISNTSTNIDHSTWHNLLQKYVDERGLVNYEGLKKDRKAFDKYIKMLSENKPDQSWSVQEQLAYYINTYNANTVKIVLDNYPLKTIQNVDGATTKEFVSMGTKQISLGALENSILRRMNEPRVNFAICKAAISSPRLLNEAYTAGAINEQLEFATRSFINSSKNLIKPESAHLSRIFDWYSGDFTNGSITIGEYINRYSEVKMKNWNNISFRDYNWNLNKQS</sequence>
<evidence type="ECO:0000313" key="3">
    <source>
        <dbReference type="EMBL" id="SFB87066.1"/>
    </source>
</evidence>
<keyword evidence="4" id="KW-1185">Reference proteome</keyword>
<dbReference type="EMBL" id="FOKV01000001">
    <property type="protein sequence ID" value="SFB87066.1"/>
    <property type="molecule type" value="Genomic_DNA"/>
</dbReference>
<dbReference type="STRING" id="1334022.SAMN04487907_101981"/>
<dbReference type="PANTHER" id="PTHR46361:SF3">
    <property type="entry name" value="ELECTRON CARRIER_ PROTEIN DISULFIDE OXIDOREDUCTASE"/>
    <property type="match status" value="1"/>
</dbReference>
<keyword evidence="1" id="KW-0732">Signal</keyword>
<name>A0A1I1EK95_9FLAO</name>
<feature type="signal peptide" evidence="1">
    <location>
        <begin position="1"/>
        <end position="24"/>
    </location>
</feature>
<protein>
    <recommendedName>
        <fullName evidence="2">DUF547 domain-containing protein</fullName>
    </recommendedName>
</protein>
<dbReference type="PANTHER" id="PTHR46361">
    <property type="entry name" value="ELECTRON CARRIER/ PROTEIN DISULFIDE OXIDOREDUCTASE"/>
    <property type="match status" value="1"/>
</dbReference>
<feature type="domain" description="DUF547" evidence="2">
    <location>
        <begin position="102"/>
        <end position="206"/>
    </location>
</feature>
<gene>
    <name evidence="3" type="ORF">SAMN04487907_101981</name>
</gene>
<dbReference type="Proteomes" id="UP000199438">
    <property type="component" value="Unassembled WGS sequence"/>
</dbReference>
<evidence type="ECO:0000259" key="2">
    <source>
        <dbReference type="Pfam" id="PF04784"/>
    </source>
</evidence>
<reference evidence="4" key="1">
    <citation type="submission" date="2016-10" db="EMBL/GenBank/DDBJ databases">
        <authorList>
            <person name="Varghese N."/>
            <person name="Submissions S."/>
        </authorList>
    </citation>
    <scope>NUCLEOTIDE SEQUENCE [LARGE SCALE GENOMIC DNA]</scope>
    <source>
        <strain evidence="4">DSM 24499</strain>
    </source>
</reference>
<dbReference type="PROSITE" id="PS51257">
    <property type="entry name" value="PROKAR_LIPOPROTEIN"/>
    <property type="match status" value="1"/>
</dbReference>
<dbReference type="AlphaFoldDB" id="A0A1I1EK95"/>
<dbReference type="RefSeq" id="WP_245758574.1">
    <property type="nucleotide sequence ID" value="NZ_FOKV01000001.1"/>
</dbReference>
<evidence type="ECO:0000256" key="1">
    <source>
        <dbReference type="SAM" id="SignalP"/>
    </source>
</evidence>
<proteinExistence type="predicted"/>
<evidence type="ECO:0000313" key="4">
    <source>
        <dbReference type="Proteomes" id="UP000199438"/>
    </source>
</evidence>
<dbReference type="Pfam" id="PF04784">
    <property type="entry name" value="DUF547"/>
    <property type="match status" value="1"/>
</dbReference>
<feature type="chain" id="PRO_5011600411" description="DUF547 domain-containing protein" evidence="1">
    <location>
        <begin position="25"/>
        <end position="269"/>
    </location>
</feature>